<keyword evidence="2" id="KW-0812">Transmembrane</keyword>
<proteinExistence type="predicted"/>
<feature type="region of interest" description="Disordered" evidence="1">
    <location>
        <begin position="77"/>
        <end position="116"/>
    </location>
</feature>
<evidence type="ECO:0000256" key="1">
    <source>
        <dbReference type="SAM" id="MobiDB-lite"/>
    </source>
</evidence>
<feature type="compositionally biased region" description="Polar residues" evidence="1">
    <location>
        <begin position="132"/>
        <end position="144"/>
    </location>
</feature>
<keyword evidence="3" id="KW-1185">Reference proteome</keyword>
<protein>
    <submittedName>
        <fullName evidence="4">Linker for activation of T-cells family member 1 isoform X1</fullName>
    </submittedName>
</protein>
<keyword evidence="2" id="KW-1133">Transmembrane helix</keyword>
<feature type="region of interest" description="Disordered" evidence="1">
    <location>
        <begin position="129"/>
        <end position="158"/>
    </location>
</feature>
<dbReference type="KEGG" id="ncc:104963584"/>
<reference evidence="4" key="1">
    <citation type="submission" date="2025-08" db="UniProtKB">
        <authorList>
            <consortium name="RefSeq"/>
        </authorList>
    </citation>
    <scope>IDENTIFICATION</scope>
    <source>
        <tissue evidence="4">Muscle</tissue>
    </source>
</reference>
<evidence type="ECO:0000313" key="3">
    <source>
        <dbReference type="Proteomes" id="UP000504611"/>
    </source>
</evidence>
<gene>
    <name evidence="4" type="primary">lat</name>
</gene>
<accession>A0A6I9PRY0</accession>
<feature type="compositionally biased region" description="Acidic residues" evidence="1">
    <location>
        <begin position="185"/>
        <end position="212"/>
    </location>
</feature>
<dbReference type="RefSeq" id="XP_010790495.1">
    <property type="nucleotide sequence ID" value="XM_010792193.1"/>
</dbReference>
<keyword evidence="2" id="KW-0472">Membrane</keyword>
<feature type="compositionally biased region" description="Basic and acidic residues" evidence="1">
    <location>
        <begin position="146"/>
        <end position="158"/>
    </location>
</feature>
<dbReference type="CTD" id="27040"/>
<evidence type="ECO:0000256" key="2">
    <source>
        <dbReference type="SAM" id="Phobius"/>
    </source>
</evidence>
<feature type="region of interest" description="Disordered" evidence="1">
    <location>
        <begin position="171"/>
        <end position="224"/>
    </location>
</feature>
<name>A0A6I9PRY0_9TELE</name>
<dbReference type="OrthoDB" id="8907867at2759"/>
<sequence>MSVSWFVWVLSAAVLVSVVLLALVCLHCRNRGPLVSIRQANVSEEYMPSTEFRVIHPFAAQQNSDVNSIHLLSPFLPLSDPGTQRRQRSYTPTETESNPSYENPTDGPDYINTESDAEDPGYIIVLPEGETPVTNQSRASTPSSDVLHDYENVPTKKEEKDYLNVELLQYQRSTPDLSVRSDSTTDGDDNDNVGKEDDDGDDDETDSDDDEGNYVNVHEVTLTD</sequence>
<dbReference type="Proteomes" id="UP000504611">
    <property type="component" value="Unplaced"/>
</dbReference>
<dbReference type="AlphaFoldDB" id="A0A6I9PRY0"/>
<evidence type="ECO:0000313" key="4">
    <source>
        <dbReference type="RefSeq" id="XP_010790495.1"/>
    </source>
</evidence>
<organism evidence="3 4">
    <name type="scientific">Notothenia coriiceps</name>
    <name type="common">black rockcod</name>
    <dbReference type="NCBI Taxonomy" id="8208"/>
    <lineage>
        <taxon>Eukaryota</taxon>
        <taxon>Metazoa</taxon>
        <taxon>Chordata</taxon>
        <taxon>Craniata</taxon>
        <taxon>Vertebrata</taxon>
        <taxon>Euteleostomi</taxon>
        <taxon>Actinopterygii</taxon>
        <taxon>Neopterygii</taxon>
        <taxon>Teleostei</taxon>
        <taxon>Neoteleostei</taxon>
        <taxon>Acanthomorphata</taxon>
        <taxon>Eupercaria</taxon>
        <taxon>Perciformes</taxon>
        <taxon>Notothenioidei</taxon>
        <taxon>Nototheniidae</taxon>
        <taxon>Notothenia</taxon>
    </lineage>
</organism>
<feature type="transmembrane region" description="Helical" evidence="2">
    <location>
        <begin position="6"/>
        <end position="28"/>
    </location>
</feature>
<feature type="compositionally biased region" description="Polar residues" evidence="1">
    <location>
        <begin position="81"/>
        <end position="103"/>
    </location>
</feature>